<evidence type="ECO:0000313" key="2">
    <source>
        <dbReference type="EnsemblMetazoa" id="PPA43855.1"/>
    </source>
</evidence>
<feature type="compositionally biased region" description="Basic residues" evidence="1">
    <location>
        <begin position="105"/>
        <end position="114"/>
    </location>
</feature>
<evidence type="ECO:0000313" key="3">
    <source>
        <dbReference type="Proteomes" id="UP000005239"/>
    </source>
</evidence>
<feature type="compositionally biased region" description="Basic and acidic residues" evidence="1">
    <location>
        <begin position="121"/>
        <end position="130"/>
    </location>
</feature>
<dbReference type="Proteomes" id="UP000005239">
    <property type="component" value="Unassembled WGS sequence"/>
</dbReference>
<feature type="region of interest" description="Disordered" evidence="1">
    <location>
        <begin position="99"/>
        <end position="130"/>
    </location>
</feature>
<gene>
    <name evidence="2" type="primary">WBGene00282224</name>
</gene>
<organism evidence="2 3">
    <name type="scientific">Pristionchus pacificus</name>
    <name type="common">Parasitic nematode worm</name>
    <dbReference type="NCBI Taxonomy" id="54126"/>
    <lineage>
        <taxon>Eukaryota</taxon>
        <taxon>Metazoa</taxon>
        <taxon>Ecdysozoa</taxon>
        <taxon>Nematoda</taxon>
        <taxon>Chromadorea</taxon>
        <taxon>Rhabditida</taxon>
        <taxon>Rhabditina</taxon>
        <taxon>Diplogasteromorpha</taxon>
        <taxon>Diplogasteroidea</taxon>
        <taxon>Neodiplogasteridae</taxon>
        <taxon>Pristionchus</taxon>
    </lineage>
</organism>
<accession>A0A2A6B8Y0</accession>
<sequence>MSFKLIRGRWAGSRTATPTLSPILNRSSSASKLAASFEDHYLLGIRMQHVDQKKRRMCGQITLSLDLDFARFDDRYAANRSSSGSGLLSTRVLLRRTDSDAADARRRRKARRRPSFMSHALSERRRLMAR</sequence>
<protein>
    <submittedName>
        <fullName evidence="2">Uncharacterized protein</fullName>
    </submittedName>
</protein>
<proteinExistence type="predicted"/>
<dbReference type="EnsemblMetazoa" id="PPA43855.1">
    <property type="protein sequence ID" value="PPA43855.1"/>
    <property type="gene ID" value="WBGene00282224"/>
</dbReference>
<reference evidence="3" key="1">
    <citation type="journal article" date="2008" name="Nat. Genet.">
        <title>The Pristionchus pacificus genome provides a unique perspective on nematode lifestyle and parasitism.</title>
        <authorList>
            <person name="Dieterich C."/>
            <person name="Clifton S.W."/>
            <person name="Schuster L.N."/>
            <person name="Chinwalla A."/>
            <person name="Delehaunty K."/>
            <person name="Dinkelacker I."/>
            <person name="Fulton L."/>
            <person name="Fulton R."/>
            <person name="Godfrey J."/>
            <person name="Minx P."/>
            <person name="Mitreva M."/>
            <person name="Roeseler W."/>
            <person name="Tian H."/>
            <person name="Witte H."/>
            <person name="Yang S.P."/>
            <person name="Wilson R.K."/>
            <person name="Sommer R.J."/>
        </authorList>
    </citation>
    <scope>NUCLEOTIDE SEQUENCE [LARGE SCALE GENOMIC DNA]</scope>
    <source>
        <strain evidence="3">PS312</strain>
    </source>
</reference>
<evidence type="ECO:0000256" key="1">
    <source>
        <dbReference type="SAM" id="MobiDB-lite"/>
    </source>
</evidence>
<dbReference type="AlphaFoldDB" id="A0A2A6B8Y0"/>
<keyword evidence="3" id="KW-1185">Reference proteome</keyword>
<reference evidence="2" key="2">
    <citation type="submission" date="2022-06" db="UniProtKB">
        <authorList>
            <consortium name="EnsemblMetazoa"/>
        </authorList>
    </citation>
    <scope>IDENTIFICATION</scope>
    <source>
        <strain evidence="2">PS312</strain>
    </source>
</reference>
<name>A0A2A6B8Y0_PRIPA</name>
<accession>A0A8R1UYG1</accession>